<dbReference type="RefSeq" id="WP_141481699.1">
    <property type="nucleotide sequence ID" value="NZ_VICD02000080.1"/>
</dbReference>
<dbReference type="AlphaFoldDB" id="A0A508B351"/>
<protein>
    <submittedName>
        <fullName evidence="1">DUF4279 domain-containing protein</fullName>
    </submittedName>
</protein>
<name>A0A508B351_9GAMM</name>
<dbReference type="EMBL" id="VICD02000080">
    <property type="protein sequence ID" value="KAB8194410.1"/>
    <property type="molecule type" value="Genomic_DNA"/>
</dbReference>
<gene>
    <name evidence="1" type="ORF">FKV24_005795</name>
</gene>
<sequence length="154" mass="16585">MNELLRYQLSLRISHPSIAADMIGQELGLVPLHAYTAGDEKRTPKGTAIRGKPRKMTFWVSKIADTDASTSLEDALLTLTRKLATRQAFLAELVASGGRVEYFVGLFVDRCAGVEISSALMVQLVKLGIDLSFDVYGVDDLAGVGVKDGGVDRG</sequence>
<organism evidence="1 2">
    <name type="scientific">Marilutibacter maris</name>
    <dbReference type="NCBI Taxonomy" id="1605891"/>
    <lineage>
        <taxon>Bacteria</taxon>
        <taxon>Pseudomonadati</taxon>
        <taxon>Pseudomonadota</taxon>
        <taxon>Gammaproteobacteria</taxon>
        <taxon>Lysobacterales</taxon>
        <taxon>Lysobacteraceae</taxon>
        <taxon>Marilutibacter</taxon>
    </lineage>
</organism>
<accession>A0A508B351</accession>
<dbReference type="Proteomes" id="UP000320431">
    <property type="component" value="Unassembled WGS sequence"/>
</dbReference>
<evidence type="ECO:0000313" key="1">
    <source>
        <dbReference type="EMBL" id="KAB8194410.1"/>
    </source>
</evidence>
<dbReference type="InterPro" id="IPR025459">
    <property type="entry name" value="DUF4279"/>
</dbReference>
<reference evidence="1 2" key="1">
    <citation type="submission" date="2019-10" db="EMBL/GenBank/DDBJ databases">
        <title>Lysobacter alkalisoli sp. nov., isolated from saline-alkaline soil.</title>
        <authorList>
            <person name="Sun J.-Q."/>
        </authorList>
    </citation>
    <scope>NUCLEOTIDE SEQUENCE [LARGE SCALE GENOMIC DNA]</scope>
    <source>
        <strain evidence="1 2">KCTC 42381</strain>
    </source>
</reference>
<comment type="caution">
    <text evidence="1">The sequence shown here is derived from an EMBL/GenBank/DDBJ whole genome shotgun (WGS) entry which is preliminary data.</text>
</comment>
<evidence type="ECO:0000313" key="2">
    <source>
        <dbReference type="Proteomes" id="UP000320431"/>
    </source>
</evidence>
<proteinExistence type="predicted"/>
<dbReference type="Pfam" id="PF14106">
    <property type="entry name" value="DUF4279"/>
    <property type="match status" value="1"/>
</dbReference>